<feature type="transmembrane region" description="Helical" evidence="2">
    <location>
        <begin position="209"/>
        <end position="234"/>
    </location>
</feature>
<sequence length="244" mass="26635">MNKSPHCSAACRCHILTPLVAVLMVITVGPMVAMAVDDVAKKVETSLRDENASAESKPGDDSEFNEDNVSTQTETAPELSVAPLDQISYPDDRPAWLSELPQLDGDLQSWVVVSSPAESRQESEEELKRLQRAALVRYVQGQTDGSASSEYLSVTDEWIENNLITDRYAGEVKQGDTILYENAAKLSFDKAIQSEIALAWKRVQVRDRLAATGVLVMGGLCCLVFSTFLTGLIGRRVSSAADPR</sequence>
<proteinExistence type="predicted"/>
<keyword evidence="2" id="KW-1133">Transmembrane helix</keyword>
<accession>A0ABP9VVV3</accession>
<feature type="transmembrane region" description="Helical" evidence="2">
    <location>
        <begin position="15"/>
        <end position="36"/>
    </location>
</feature>
<gene>
    <name evidence="3" type="ORF">Rcae01_04788</name>
</gene>
<evidence type="ECO:0000313" key="4">
    <source>
        <dbReference type="Proteomes" id="UP001416858"/>
    </source>
</evidence>
<keyword evidence="2" id="KW-0472">Membrane</keyword>
<reference evidence="3 4" key="1">
    <citation type="submission" date="2024-02" db="EMBL/GenBank/DDBJ databases">
        <title>Rhodopirellula caenicola NBRC 110016.</title>
        <authorList>
            <person name="Ichikawa N."/>
            <person name="Katano-Makiyama Y."/>
            <person name="Hidaka K."/>
        </authorList>
    </citation>
    <scope>NUCLEOTIDE SEQUENCE [LARGE SCALE GENOMIC DNA]</scope>
    <source>
        <strain evidence="3 4">NBRC 110016</strain>
    </source>
</reference>
<feature type="region of interest" description="Disordered" evidence="1">
    <location>
        <begin position="47"/>
        <end position="84"/>
    </location>
</feature>
<organism evidence="3 4">
    <name type="scientific">Novipirellula caenicola</name>
    <dbReference type="NCBI Taxonomy" id="1536901"/>
    <lineage>
        <taxon>Bacteria</taxon>
        <taxon>Pseudomonadati</taxon>
        <taxon>Planctomycetota</taxon>
        <taxon>Planctomycetia</taxon>
        <taxon>Pirellulales</taxon>
        <taxon>Pirellulaceae</taxon>
        <taxon>Novipirellula</taxon>
    </lineage>
</organism>
<evidence type="ECO:0000313" key="3">
    <source>
        <dbReference type="EMBL" id="GAA5509289.1"/>
    </source>
</evidence>
<dbReference type="Proteomes" id="UP001416858">
    <property type="component" value="Unassembled WGS sequence"/>
</dbReference>
<evidence type="ECO:0000256" key="2">
    <source>
        <dbReference type="SAM" id="Phobius"/>
    </source>
</evidence>
<dbReference type="RefSeq" id="WP_345686230.1">
    <property type="nucleotide sequence ID" value="NZ_BAABRO010000013.1"/>
</dbReference>
<evidence type="ECO:0000256" key="1">
    <source>
        <dbReference type="SAM" id="MobiDB-lite"/>
    </source>
</evidence>
<name>A0ABP9VVV3_9BACT</name>
<keyword evidence="2" id="KW-0812">Transmembrane</keyword>
<protein>
    <recommendedName>
        <fullName evidence="5">Transmembrane protein</fullName>
    </recommendedName>
</protein>
<dbReference type="EMBL" id="BAABRO010000013">
    <property type="protein sequence ID" value="GAA5509289.1"/>
    <property type="molecule type" value="Genomic_DNA"/>
</dbReference>
<evidence type="ECO:0008006" key="5">
    <source>
        <dbReference type="Google" id="ProtNLM"/>
    </source>
</evidence>
<keyword evidence="4" id="KW-1185">Reference proteome</keyword>
<comment type="caution">
    <text evidence="3">The sequence shown here is derived from an EMBL/GenBank/DDBJ whole genome shotgun (WGS) entry which is preliminary data.</text>
</comment>